<dbReference type="AlphaFoldDB" id="A0A369K116"/>
<gene>
    <name evidence="1" type="ORF">Hypma_001301</name>
</gene>
<organism evidence="1 2">
    <name type="scientific">Hypsizygus marmoreus</name>
    <name type="common">White beech mushroom</name>
    <name type="synonym">Agaricus marmoreus</name>
    <dbReference type="NCBI Taxonomy" id="39966"/>
    <lineage>
        <taxon>Eukaryota</taxon>
        <taxon>Fungi</taxon>
        <taxon>Dikarya</taxon>
        <taxon>Basidiomycota</taxon>
        <taxon>Agaricomycotina</taxon>
        <taxon>Agaricomycetes</taxon>
        <taxon>Agaricomycetidae</taxon>
        <taxon>Agaricales</taxon>
        <taxon>Tricholomatineae</taxon>
        <taxon>Lyophyllaceae</taxon>
        <taxon>Hypsizygus</taxon>
    </lineage>
</organism>
<dbReference type="Proteomes" id="UP000076154">
    <property type="component" value="Unassembled WGS sequence"/>
</dbReference>
<comment type="caution">
    <text evidence="1">The sequence shown here is derived from an EMBL/GenBank/DDBJ whole genome shotgun (WGS) entry which is preliminary data.</text>
</comment>
<proteinExistence type="predicted"/>
<dbReference type="EMBL" id="LUEZ02000012">
    <property type="protein sequence ID" value="RDB28309.1"/>
    <property type="molecule type" value="Genomic_DNA"/>
</dbReference>
<accession>A0A369K116</accession>
<sequence length="79" mass="8785">MLVLIVVVPPRRPDSHVIPTPSPRTKLTQRRRLPRDHGPLVMFDLSTLTSTSFYYSSSAWDSSASNSIVWHGTTATPPP</sequence>
<evidence type="ECO:0000313" key="1">
    <source>
        <dbReference type="EMBL" id="RDB28309.1"/>
    </source>
</evidence>
<protein>
    <submittedName>
        <fullName evidence="1">Uncharacterized protein</fullName>
    </submittedName>
</protein>
<evidence type="ECO:0000313" key="2">
    <source>
        <dbReference type="Proteomes" id="UP000076154"/>
    </source>
</evidence>
<dbReference type="InParanoid" id="A0A369K116"/>
<name>A0A369K116_HYPMA</name>
<keyword evidence="2" id="KW-1185">Reference proteome</keyword>
<reference evidence="1" key="1">
    <citation type="submission" date="2018-04" db="EMBL/GenBank/DDBJ databases">
        <title>Whole genome sequencing of Hypsizygus marmoreus.</title>
        <authorList>
            <person name="Choi I.-G."/>
            <person name="Min B."/>
            <person name="Kim J.-G."/>
            <person name="Kim S."/>
            <person name="Oh Y.-L."/>
            <person name="Kong W.-S."/>
            <person name="Park H."/>
            <person name="Jeong J."/>
            <person name="Song E.-S."/>
        </authorList>
    </citation>
    <scope>NUCLEOTIDE SEQUENCE [LARGE SCALE GENOMIC DNA]</scope>
    <source>
        <strain evidence="1">51987-8</strain>
    </source>
</reference>